<organism evidence="6 7">
    <name type="scientific">Roseateles chitinivorans</name>
    <dbReference type="NCBI Taxonomy" id="2917965"/>
    <lineage>
        <taxon>Bacteria</taxon>
        <taxon>Pseudomonadati</taxon>
        <taxon>Pseudomonadota</taxon>
        <taxon>Betaproteobacteria</taxon>
        <taxon>Burkholderiales</taxon>
        <taxon>Sphaerotilaceae</taxon>
        <taxon>Roseateles</taxon>
    </lineage>
</organism>
<evidence type="ECO:0000256" key="2">
    <source>
        <dbReference type="ARBA" id="ARBA00022729"/>
    </source>
</evidence>
<dbReference type="EMBL" id="PEOG01000075">
    <property type="protein sequence ID" value="PIM51198.1"/>
    <property type="molecule type" value="Genomic_DNA"/>
</dbReference>
<dbReference type="InterPro" id="IPR008979">
    <property type="entry name" value="Galactose-bd-like_sf"/>
</dbReference>
<dbReference type="SMART" id="SM00606">
    <property type="entry name" value="CBD_IV"/>
    <property type="match status" value="1"/>
</dbReference>
<sequence length="383" mass="42429">MTRWIRSLAAAALALTGLAAQAQNWQLVWQDEFTSGIGPHWRFETGTGSGGWGNNELQYYRRENATVENGQLVITARREDFGGMRYTSARMTTQGLATFRYGRVEARIKAPSSSGMWPAFWMLGSNITSVGWPASGEIDIMEHVNADPDIHGTIHWQGPDGGHASYGGHTATHVADYHVYAVEWDERFIRWFVDGREYHVVDITNSVNSTEEFHRDFFLLLNLAVGGNWPQWNIDESRLPARMYVDYVRVYRKDGGTPAFTTTLQASDFALQSGMQLEASSEGGQNLGWIETGDWAVWNLNLPQGGTYTVEYRVASLNGGGSLQLEMAGGAPVYGAVSVPSTGGWQNWTTVSHRVTLPAGQQQIAVKANGPGWNLRYLKITKS</sequence>
<evidence type="ECO:0000256" key="1">
    <source>
        <dbReference type="ARBA" id="ARBA00006865"/>
    </source>
</evidence>
<dbReference type="InterPro" id="IPR005084">
    <property type="entry name" value="CBM6"/>
</dbReference>
<keyword evidence="6" id="KW-0378">Hydrolase</keyword>
<dbReference type="PANTHER" id="PTHR10963">
    <property type="entry name" value="GLYCOSYL HYDROLASE-RELATED"/>
    <property type="match status" value="1"/>
</dbReference>
<dbReference type="PROSITE" id="PS51762">
    <property type="entry name" value="GH16_2"/>
    <property type="match status" value="1"/>
</dbReference>
<dbReference type="InterPro" id="IPR050546">
    <property type="entry name" value="Glycosyl_Hydrlase_16"/>
</dbReference>
<feature type="domain" description="CBM6" evidence="4">
    <location>
        <begin position="262"/>
        <end position="381"/>
    </location>
</feature>
<dbReference type="OrthoDB" id="9809583at2"/>
<name>A0A2G9C485_9BURK</name>
<protein>
    <submittedName>
        <fullName evidence="6">Glycoside hydrolase family 16</fullName>
    </submittedName>
</protein>
<dbReference type="Gene3D" id="2.60.120.260">
    <property type="entry name" value="Galactose-binding domain-like"/>
    <property type="match status" value="1"/>
</dbReference>
<dbReference type="InterPro" id="IPR000757">
    <property type="entry name" value="Beta-glucanase-like"/>
</dbReference>
<dbReference type="CDD" id="cd04080">
    <property type="entry name" value="CBM6_cellulase-like"/>
    <property type="match status" value="1"/>
</dbReference>
<dbReference type="SUPFAM" id="SSF49899">
    <property type="entry name" value="Concanavalin A-like lectins/glucanases"/>
    <property type="match status" value="1"/>
</dbReference>
<accession>A0A2G9C485</accession>
<dbReference type="CDD" id="cd08023">
    <property type="entry name" value="GH16_laminarinase_like"/>
    <property type="match status" value="1"/>
</dbReference>
<dbReference type="InterPro" id="IPR013320">
    <property type="entry name" value="ConA-like_dom_sf"/>
</dbReference>
<comment type="similarity">
    <text evidence="1">Belongs to the glycosyl hydrolase 16 family.</text>
</comment>
<dbReference type="PANTHER" id="PTHR10963:SF55">
    <property type="entry name" value="GLYCOSIDE HYDROLASE FAMILY 16 PROTEIN"/>
    <property type="match status" value="1"/>
</dbReference>
<feature type="chain" id="PRO_5013795737" evidence="3">
    <location>
        <begin position="23"/>
        <end position="383"/>
    </location>
</feature>
<feature type="domain" description="GH16" evidence="5">
    <location>
        <begin position="27"/>
        <end position="256"/>
    </location>
</feature>
<dbReference type="AlphaFoldDB" id="A0A2G9C485"/>
<dbReference type="GO" id="GO:0004553">
    <property type="term" value="F:hydrolase activity, hydrolyzing O-glycosyl compounds"/>
    <property type="evidence" value="ECO:0007669"/>
    <property type="project" value="InterPro"/>
</dbReference>
<dbReference type="SUPFAM" id="SSF49785">
    <property type="entry name" value="Galactose-binding domain-like"/>
    <property type="match status" value="1"/>
</dbReference>
<keyword evidence="7" id="KW-1185">Reference proteome</keyword>
<proteinExistence type="inferred from homology"/>
<comment type="caution">
    <text evidence="6">The sequence shown here is derived from an EMBL/GenBank/DDBJ whole genome shotgun (WGS) entry which is preliminary data.</text>
</comment>
<reference evidence="6 7" key="1">
    <citation type="submission" date="2017-11" db="EMBL/GenBank/DDBJ databases">
        <title>Draft genome sequence of Mitsuaria sp. HWN-4.</title>
        <authorList>
            <person name="Gundlapally S.R."/>
        </authorList>
    </citation>
    <scope>NUCLEOTIDE SEQUENCE [LARGE SCALE GENOMIC DNA]</scope>
    <source>
        <strain evidence="6 7">HWN-4</strain>
    </source>
</reference>
<evidence type="ECO:0000313" key="7">
    <source>
        <dbReference type="Proteomes" id="UP000231501"/>
    </source>
</evidence>
<dbReference type="GO" id="GO:0005975">
    <property type="term" value="P:carbohydrate metabolic process"/>
    <property type="evidence" value="ECO:0007669"/>
    <property type="project" value="InterPro"/>
</dbReference>
<dbReference type="PROSITE" id="PS51175">
    <property type="entry name" value="CBM6"/>
    <property type="match status" value="1"/>
</dbReference>
<evidence type="ECO:0000259" key="5">
    <source>
        <dbReference type="PROSITE" id="PS51762"/>
    </source>
</evidence>
<evidence type="ECO:0000313" key="6">
    <source>
        <dbReference type="EMBL" id="PIM51198.1"/>
    </source>
</evidence>
<gene>
    <name evidence="6" type="ORF">CS062_20985</name>
</gene>
<dbReference type="GO" id="GO:0030246">
    <property type="term" value="F:carbohydrate binding"/>
    <property type="evidence" value="ECO:0007669"/>
    <property type="project" value="InterPro"/>
</dbReference>
<dbReference type="InterPro" id="IPR006584">
    <property type="entry name" value="Cellulose-bd_IV"/>
</dbReference>
<keyword evidence="2 3" id="KW-0732">Signal</keyword>
<dbReference type="Pfam" id="PF03422">
    <property type="entry name" value="CBM_6"/>
    <property type="match status" value="1"/>
</dbReference>
<dbReference type="Proteomes" id="UP000231501">
    <property type="component" value="Unassembled WGS sequence"/>
</dbReference>
<evidence type="ECO:0000256" key="3">
    <source>
        <dbReference type="SAM" id="SignalP"/>
    </source>
</evidence>
<dbReference type="RefSeq" id="WP_099863522.1">
    <property type="nucleotide sequence ID" value="NZ_PEOG01000075.1"/>
</dbReference>
<dbReference type="Gene3D" id="2.60.120.200">
    <property type="match status" value="1"/>
</dbReference>
<dbReference type="Pfam" id="PF00722">
    <property type="entry name" value="Glyco_hydro_16"/>
    <property type="match status" value="1"/>
</dbReference>
<evidence type="ECO:0000259" key="4">
    <source>
        <dbReference type="PROSITE" id="PS51175"/>
    </source>
</evidence>
<feature type="signal peptide" evidence="3">
    <location>
        <begin position="1"/>
        <end position="22"/>
    </location>
</feature>